<accession>A0A6H5H5I6</accession>
<dbReference type="EMBL" id="CADCXU010025639">
    <property type="protein sequence ID" value="CAB0012787.1"/>
    <property type="molecule type" value="Genomic_DNA"/>
</dbReference>
<evidence type="ECO:0000256" key="1">
    <source>
        <dbReference type="SAM" id="MobiDB-lite"/>
    </source>
</evidence>
<evidence type="ECO:0000313" key="3">
    <source>
        <dbReference type="Proteomes" id="UP000479000"/>
    </source>
</evidence>
<dbReference type="Proteomes" id="UP000479000">
    <property type="component" value="Unassembled WGS sequence"/>
</dbReference>
<reference evidence="2 3" key="1">
    <citation type="submission" date="2020-02" db="EMBL/GenBank/DDBJ databases">
        <authorList>
            <person name="Ferguson B K."/>
        </authorList>
    </citation>
    <scope>NUCLEOTIDE SEQUENCE [LARGE SCALE GENOMIC DNA]</scope>
</reference>
<organism evidence="2 3">
    <name type="scientific">Nesidiocoris tenuis</name>
    <dbReference type="NCBI Taxonomy" id="355587"/>
    <lineage>
        <taxon>Eukaryota</taxon>
        <taxon>Metazoa</taxon>
        <taxon>Ecdysozoa</taxon>
        <taxon>Arthropoda</taxon>
        <taxon>Hexapoda</taxon>
        <taxon>Insecta</taxon>
        <taxon>Pterygota</taxon>
        <taxon>Neoptera</taxon>
        <taxon>Paraneoptera</taxon>
        <taxon>Hemiptera</taxon>
        <taxon>Heteroptera</taxon>
        <taxon>Panheteroptera</taxon>
        <taxon>Cimicomorpha</taxon>
        <taxon>Miridae</taxon>
        <taxon>Dicyphina</taxon>
        <taxon>Nesidiocoris</taxon>
    </lineage>
</organism>
<gene>
    <name evidence="2" type="ORF">NTEN_LOCUS17481</name>
</gene>
<keyword evidence="3" id="KW-1185">Reference proteome</keyword>
<sequence>MTDARGGEGAGGGGAKYAAVAPVFGGGGPMYPPPPPPLLTSDPGRCPRGEGRIGEPSVGPSFPKMEGKTRPSSTARIYNEA</sequence>
<proteinExistence type="predicted"/>
<protein>
    <submittedName>
        <fullName evidence="2">Uncharacterized protein</fullName>
    </submittedName>
</protein>
<evidence type="ECO:0000313" key="2">
    <source>
        <dbReference type="EMBL" id="CAB0012787.1"/>
    </source>
</evidence>
<feature type="compositionally biased region" description="Polar residues" evidence="1">
    <location>
        <begin position="70"/>
        <end position="81"/>
    </location>
</feature>
<name>A0A6H5H5I6_9HEMI</name>
<feature type="region of interest" description="Disordered" evidence="1">
    <location>
        <begin position="28"/>
        <end position="81"/>
    </location>
</feature>
<dbReference type="AlphaFoldDB" id="A0A6H5H5I6"/>